<dbReference type="Gene3D" id="3.30.565.10">
    <property type="entry name" value="Histidine kinase-like ATPase, C-terminal domain"/>
    <property type="match status" value="1"/>
</dbReference>
<keyword evidence="4 9" id="KW-0808">Transferase</keyword>
<evidence type="ECO:0000313" key="9">
    <source>
        <dbReference type="EMBL" id="ABM61894.1"/>
    </source>
</evidence>
<reference evidence="9 10" key="2">
    <citation type="journal article" date="2013" name="Stand. Genomic Sci.">
        <title>Complete genome sequence of Halorhodospira halophila SL1.</title>
        <authorList>
            <person name="Challacombe J.F."/>
            <person name="Majid S."/>
            <person name="Deole R."/>
            <person name="Brettin T.S."/>
            <person name="Bruce D."/>
            <person name="Delano S.F."/>
            <person name="Detter J.C."/>
            <person name="Gleasner C.D."/>
            <person name="Han C.S."/>
            <person name="Misra M."/>
            <person name="Reitenga K.G."/>
            <person name="Mikhailova N."/>
            <person name="Woyke T."/>
            <person name="Pitluck S."/>
            <person name="Nolan M."/>
            <person name="Land M.L."/>
            <person name="Saunders E."/>
            <person name="Tapia R."/>
            <person name="Lapidus A."/>
            <person name="Ivanova N."/>
            <person name="Hoff W.D."/>
        </authorList>
    </citation>
    <scope>NUCLEOTIDE SEQUENCE [LARGE SCALE GENOMIC DNA]</scope>
    <source>
        <strain evidence="10">DSM 244 / SL1</strain>
    </source>
</reference>
<comment type="catalytic activity">
    <reaction evidence="1">
        <text>ATP + protein L-histidine = ADP + protein N-phospho-L-histidine.</text>
        <dbReference type="EC" id="2.7.13.3"/>
    </reaction>
</comment>
<dbReference type="InterPro" id="IPR036097">
    <property type="entry name" value="HisK_dim/P_sf"/>
</dbReference>
<sequence>MASSRISPDEAHRLEALARYQGGADGPEVAFERLVGLCARIFDVPIAFISLIERERQWFKAARGLGIEETPREIAFCNCVIQTGDPLVVTDTHADPRFADHPLVTGPPHLRFYAGVPLVVEGGARIGTLCLGDRQARTLSDAELATLQELAEVVVDEFELRRANQRLDEERARAERSAIELRRINLELQQAREEAERGNRAKSQFLSSMSHELRTPLNAVLGFAQILEQDPREPLSERQAGYVDQILGGGRHLLSLIDDILDLSRVEAGRVELKPEWVAPGLLVDQCAELLGPMATDAGVHLSVYVAEAVPASIWVDPRRIRQVLFNLASNAVKYNRPDGRVEVEVEAPAPDRIRFRVRDTGIGIREERQREVFYPFNRLGLESSEVEGTGIGLVVTRRLVEQMGGEIGFSSAPGVGSVFWVDLPGVVTADEVSSDG</sequence>
<dbReference type="SMART" id="SM00388">
    <property type="entry name" value="HisKA"/>
    <property type="match status" value="1"/>
</dbReference>
<dbReference type="PANTHER" id="PTHR43711:SF31">
    <property type="entry name" value="HISTIDINE KINASE"/>
    <property type="match status" value="1"/>
</dbReference>
<proteinExistence type="predicted"/>
<dbReference type="InterPro" id="IPR003594">
    <property type="entry name" value="HATPase_dom"/>
</dbReference>
<dbReference type="InterPro" id="IPR003018">
    <property type="entry name" value="GAF"/>
</dbReference>
<evidence type="ECO:0000256" key="7">
    <source>
        <dbReference type="SAM" id="Coils"/>
    </source>
</evidence>
<dbReference type="CDD" id="cd16922">
    <property type="entry name" value="HATPase_EvgS-ArcB-TorS-like"/>
    <property type="match status" value="1"/>
</dbReference>
<dbReference type="InterPro" id="IPR004358">
    <property type="entry name" value="Sig_transdc_His_kin-like_C"/>
</dbReference>
<dbReference type="InterPro" id="IPR036890">
    <property type="entry name" value="HATPase_C_sf"/>
</dbReference>
<dbReference type="PROSITE" id="PS50109">
    <property type="entry name" value="HIS_KIN"/>
    <property type="match status" value="1"/>
</dbReference>
<dbReference type="STRING" id="349124.Hhal_1118"/>
<keyword evidence="10" id="KW-1185">Reference proteome</keyword>
<dbReference type="SUPFAM" id="SSF55874">
    <property type="entry name" value="ATPase domain of HSP90 chaperone/DNA topoisomerase II/histidine kinase"/>
    <property type="match status" value="1"/>
</dbReference>
<organism evidence="9 10">
    <name type="scientific">Halorhodospira halophila (strain DSM 244 / SL1)</name>
    <name type="common">Ectothiorhodospira halophila (strain DSM 244 / SL1)</name>
    <dbReference type="NCBI Taxonomy" id="349124"/>
    <lineage>
        <taxon>Bacteria</taxon>
        <taxon>Pseudomonadati</taxon>
        <taxon>Pseudomonadota</taxon>
        <taxon>Gammaproteobacteria</taxon>
        <taxon>Chromatiales</taxon>
        <taxon>Ectothiorhodospiraceae</taxon>
        <taxon>Halorhodospira</taxon>
    </lineage>
</organism>
<feature type="coiled-coil region" evidence="7">
    <location>
        <begin position="160"/>
        <end position="201"/>
    </location>
</feature>
<dbReference type="RefSeq" id="WP_011813917.1">
    <property type="nucleotide sequence ID" value="NC_008789.1"/>
</dbReference>
<dbReference type="Pfam" id="PF01590">
    <property type="entry name" value="GAF"/>
    <property type="match status" value="1"/>
</dbReference>
<dbReference type="Pfam" id="PF02518">
    <property type="entry name" value="HATPase_c"/>
    <property type="match status" value="1"/>
</dbReference>
<keyword evidence="7" id="KW-0175">Coiled coil</keyword>
<evidence type="ECO:0000256" key="1">
    <source>
        <dbReference type="ARBA" id="ARBA00000085"/>
    </source>
</evidence>
<evidence type="ECO:0000256" key="2">
    <source>
        <dbReference type="ARBA" id="ARBA00012438"/>
    </source>
</evidence>
<dbReference type="SUPFAM" id="SSF55781">
    <property type="entry name" value="GAF domain-like"/>
    <property type="match status" value="1"/>
</dbReference>
<evidence type="ECO:0000256" key="3">
    <source>
        <dbReference type="ARBA" id="ARBA00022553"/>
    </source>
</evidence>
<dbReference type="SMART" id="SM00065">
    <property type="entry name" value="GAF"/>
    <property type="match status" value="1"/>
</dbReference>
<dbReference type="SMART" id="SM00387">
    <property type="entry name" value="HATPase_c"/>
    <property type="match status" value="1"/>
</dbReference>
<dbReference type="InterPro" id="IPR005467">
    <property type="entry name" value="His_kinase_dom"/>
</dbReference>
<dbReference type="EC" id="2.7.13.3" evidence="2"/>
<protein>
    <recommendedName>
        <fullName evidence="2">histidine kinase</fullName>
        <ecNumber evidence="2">2.7.13.3</ecNumber>
    </recommendedName>
</protein>
<keyword evidence="5 9" id="KW-0418">Kinase</keyword>
<dbReference type="Gene3D" id="1.10.287.130">
    <property type="match status" value="1"/>
</dbReference>
<dbReference type="GO" id="GO:0000155">
    <property type="term" value="F:phosphorelay sensor kinase activity"/>
    <property type="evidence" value="ECO:0007669"/>
    <property type="project" value="InterPro"/>
</dbReference>
<keyword evidence="6" id="KW-0902">Two-component regulatory system</keyword>
<dbReference type="SUPFAM" id="SSF47384">
    <property type="entry name" value="Homodimeric domain of signal transducing histidine kinase"/>
    <property type="match status" value="1"/>
</dbReference>
<evidence type="ECO:0000256" key="6">
    <source>
        <dbReference type="ARBA" id="ARBA00023012"/>
    </source>
</evidence>
<dbReference type="eggNOG" id="COG2205">
    <property type="taxonomic scope" value="Bacteria"/>
</dbReference>
<evidence type="ECO:0000259" key="8">
    <source>
        <dbReference type="PROSITE" id="PS50109"/>
    </source>
</evidence>
<dbReference type="PRINTS" id="PR00344">
    <property type="entry name" value="BCTRLSENSOR"/>
</dbReference>
<dbReference type="HOGENOM" id="CLU_000445_114_44_6"/>
<dbReference type="OrthoDB" id="9806130at2"/>
<dbReference type="AlphaFoldDB" id="A1WW32"/>
<dbReference type="Gene3D" id="3.30.450.40">
    <property type="match status" value="1"/>
</dbReference>
<dbReference type="InterPro" id="IPR050736">
    <property type="entry name" value="Sensor_HK_Regulatory"/>
</dbReference>
<dbReference type="InterPro" id="IPR003661">
    <property type="entry name" value="HisK_dim/P_dom"/>
</dbReference>
<reference evidence="10" key="1">
    <citation type="submission" date="2006-12" db="EMBL/GenBank/DDBJ databases">
        <title>Complete sequence of Halorhodospira halophila SL1.</title>
        <authorList>
            <consortium name="US DOE Joint Genome Institute"/>
            <person name="Copeland A."/>
            <person name="Lucas S."/>
            <person name="Lapidus A."/>
            <person name="Barry K."/>
            <person name="Detter J.C."/>
            <person name="Glavina del Rio T."/>
            <person name="Hammon N."/>
            <person name="Israni S."/>
            <person name="Dalin E."/>
            <person name="Tice H."/>
            <person name="Pitluck S."/>
            <person name="Saunders E."/>
            <person name="Brettin T."/>
            <person name="Bruce D."/>
            <person name="Han C."/>
            <person name="Tapia R."/>
            <person name="Schmutz J."/>
            <person name="Larimer F."/>
            <person name="Land M."/>
            <person name="Hauser L."/>
            <person name="Kyrpides N."/>
            <person name="Mikhailova N."/>
            <person name="Hoff W."/>
            <person name="Richardson P."/>
        </authorList>
    </citation>
    <scope>NUCLEOTIDE SEQUENCE [LARGE SCALE GENOMIC DNA]</scope>
    <source>
        <strain evidence="10">DSM 244 / SL1</strain>
    </source>
</reference>
<evidence type="ECO:0000256" key="5">
    <source>
        <dbReference type="ARBA" id="ARBA00022777"/>
    </source>
</evidence>
<name>A1WW32_HALHL</name>
<dbReference type="Proteomes" id="UP000000647">
    <property type="component" value="Chromosome"/>
</dbReference>
<keyword evidence="3" id="KW-0597">Phosphoprotein</keyword>
<gene>
    <name evidence="9" type="ordered locus">Hhal_1118</name>
</gene>
<feature type="domain" description="Histidine kinase" evidence="8">
    <location>
        <begin position="208"/>
        <end position="428"/>
    </location>
</feature>
<dbReference type="InterPro" id="IPR029016">
    <property type="entry name" value="GAF-like_dom_sf"/>
</dbReference>
<evidence type="ECO:0000256" key="4">
    <source>
        <dbReference type="ARBA" id="ARBA00022679"/>
    </source>
</evidence>
<dbReference type="EMBL" id="CP000544">
    <property type="protein sequence ID" value="ABM61894.1"/>
    <property type="molecule type" value="Genomic_DNA"/>
</dbReference>
<evidence type="ECO:0000313" key="10">
    <source>
        <dbReference type="Proteomes" id="UP000000647"/>
    </source>
</evidence>
<dbReference type="Pfam" id="PF00512">
    <property type="entry name" value="HisKA"/>
    <property type="match status" value="1"/>
</dbReference>
<dbReference type="PANTHER" id="PTHR43711">
    <property type="entry name" value="TWO-COMPONENT HISTIDINE KINASE"/>
    <property type="match status" value="1"/>
</dbReference>
<dbReference type="CDD" id="cd00082">
    <property type="entry name" value="HisKA"/>
    <property type="match status" value="1"/>
</dbReference>
<accession>A1WW32</accession>
<dbReference type="KEGG" id="hha:Hhal_1118"/>